<evidence type="ECO:0000256" key="7">
    <source>
        <dbReference type="SAM" id="MobiDB-lite"/>
    </source>
</evidence>
<feature type="compositionally biased region" description="Polar residues" evidence="7">
    <location>
        <begin position="232"/>
        <end position="243"/>
    </location>
</feature>
<evidence type="ECO:0000256" key="3">
    <source>
        <dbReference type="ARBA" id="ARBA00023015"/>
    </source>
</evidence>
<reference evidence="9" key="1">
    <citation type="submission" date="2023-05" db="EMBL/GenBank/DDBJ databases">
        <title>Nepenthes gracilis genome sequencing.</title>
        <authorList>
            <person name="Fukushima K."/>
        </authorList>
    </citation>
    <scope>NUCLEOTIDE SEQUENCE</scope>
    <source>
        <strain evidence="9">SING2019-196</strain>
    </source>
</reference>
<dbReference type="EMBL" id="BSYO01000037">
    <property type="protein sequence ID" value="GMH30128.1"/>
    <property type="molecule type" value="Genomic_DNA"/>
</dbReference>
<feature type="region of interest" description="Disordered" evidence="7">
    <location>
        <begin position="1"/>
        <end position="23"/>
    </location>
</feature>
<evidence type="ECO:0000256" key="2">
    <source>
        <dbReference type="ARBA" id="ARBA00022491"/>
    </source>
</evidence>
<dbReference type="GO" id="GO:0005634">
    <property type="term" value="C:nucleus"/>
    <property type="evidence" value="ECO:0007669"/>
    <property type="project" value="UniProtKB-SubCell"/>
</dbReference>
<dbReference type="InterPro" id="IPR006458">
    <property type="entry name" value="Ovate_C"/>
</dbReference>
<protein>
    <recommendedName>
        <fullName evidence="6">Transcription repressor</fullName>
    </recommendedName>
    <alternativeName>
        <fullName evidence="6">Ovate family protein</fullName>
    </alternativeName>
</protein>
<dbReference type="NCBIfam" id="TIGR01568">
    <property type="entry name" value="A_thal_3678"/>
    <property type="match status" value="1"/>
</dbReference>
<organism evidence="9 10">
    <name type="scientific">Nepenthes gracilis</name>
    <name type="common">Slender pitcher plant</name>
    <dbReference type="NCBI Taxonomy" id="150966"/>
    <lineage>
        <taxon>Eukaryota</taxon>
        <taxon>Viridiplantae</taxon>
        <taxon>Streptophyta</taxon>
        <taxon>Embryophyta</taxon>
        <taxon>Tracheophyta</taxon>
        <taxon>Spermatophyta</taxon>
        <taxon>Magnoliopsida</taxon>
        <taxon>eudicotyledons</taxon>
        <taxon>Gunneridae</taxon>
        <taxon>Pentapetalae</taxon>
        <taxon>Caryophyllales</taxon>
        <taxon>Nepenthaceae</taxon>
        <taxon>Nepenthes</taxon>
    </lineage>
</organism>
<keyword evidence="10" id="KW-1185">Reference proteome</keyword>
<accession>A0AAD3TJL9</accession>
<keyword evidence="4 6" id="KW-0804">Transcription</keyword>
<dbReference type="PROSITE" id="PS51754">
    <property type="entry name" value="OVATE"/>
    <property type="match status" value="1"/>
</dbReference>
<dbReference type="AlphaFoldDB" id="A0AAD3TJL9"/>
<keyword evidence="2 6" id="KW-0678">Repressor</keyword>
<dbReference type="Proteomes" id="UP001279734">
    <property type="component" value="Unassembled WGS sequence"/>
</dbReference>
<evidence type="ECO:0000256" key="5">
    <source>
        <dbReference type="ARBA" id="ARBA00023242"/>
    </source>
</evidence>
<proteinExistence type="predicted"/>
<evidence type="ECO:0000313" key="9">
    <source>
        <dbReference type="EMBL" id="GMH30128.1"/>
    </source>
</evidence>
<dbReference type="GO" id="GO:0045892">
    <property type="term" value="P:negative regulation of DNA-templated transcription"/>
    <property type="evidence" value="ECO:0007669"/>
    <property type="project" value="UniProtKB-UniRule"/>
</dbReference>
<sequence length="261" mass="28334">MGNTKVKRPFLSKLITEPKTPPRPWQWRSCGHIKTLSFRAAAQRDDISETRYLESAIDTTDAETAILCFTNTSAESSGNLLTMVDESGSDQIEMAIRGLRSERLFFEPGETNSILELASKTGDLVPFKGCAVLSMESEDPFADFRKSMEEMIMARGLNDFQCLGELLSWYLSVNGENNHGHIVTAFADLLVRLPFPPSLLSSATVSAETAAAASSSSSSSSSSPLSLPCSSMATTPCLSSSDQAEVDRDFNRSPKISIPKS</sequence>
<comment type="function">
    <text evidence="6">Transcriptional repressor that regulates multiple aspects of plant growth and development.</text>
</comment>
<gene>
    <name evidence="9" type="ORF">Nepgr_031971</name>
</gene>
<name>A0AAD3TJL9_NEPGR</name>
<dbReference type="Pfam" id="PF04844">
    <property type="entry name" value="Ovate"/>
    <property type="match status" value="1"/>
</dbReference>
<comment type="subcellular location">
    <subcellularLocation>
        <location evidence="1 6">Nucleus</location>
    </subcellularLocation>
</comment>
<evidence type="ECO:0000313" key="10">
    <source>
        <dbReference type="Proteomes" id="UP001279734"/>
    </source>
</evidence>
<feature type="region of interest" description="Disordered" evidence="7">
    <location>
        <begin position="213"/>
        <end position="261"/>
    </location>
</feature>
<evidence type="ECO:0000256" key="1">
    <source>
        <dbReference type="ARBA" id="ARBA00004123"/>
    </source>
</evidence>
<evidence type="ECO:0000259" key="8">
    <source>
        <dbReference type="PROSITE" id="PS51754"/>
    </source>
</evidence>
<evidence type="ECO:0000256" key="6">
    <source>
        <dbReference type="RuleBase" id="RU367028"/>
    </source>
</evidence>
<comment type="caution">
    <text evidence="9">The sequence shown here is derived from an EMBL/GenBank/DDBJ whole genome shotgun (WGS) entry which is preliminary data.</text>
</comment>
<dbReference type="PANTHER" id="PTHR33057">
    <property type="entry name" value="TRANSCRIPTION REPRESSOR OFP7-RELATED"/>
    <property type="match status" value="1"/>
</dbReference>
<keyword evidence="5 6" id="KW-0539">Nucleus</keyword>
<keyword evidence="3 6" id="KW-0805">Transcription regulation</keyword>
<dbReference type="PANTHER" id="PTHR33057:SF26">
    <property type="entry name" value="TRANSCRIPTION REPRESSOR OFP13"/>
    <property type="match status" value="1"/>
</dbReference>
<feature type="compositionally biased region" description="Low complexity" evidence="7">
    <location>
        <begin position="213"/>
        <end position="231"/>
    </location>
</feature>
<feature type="domain" description="OVATE" evidence="8">
    <location>
        <begin position="133"/>
        <end position="192"/>
    </location>
</feature>
<dbReference type="InterPro" id="IPR038933">
    <property type="entry name" value="Ovate"/>
</dbReference>
<feature type="compositionally biased region" description="Basic residues" evidence="7">
    <location>
        <begin position="1"/>
        <end position="10"/>
    </location>
</feature>
<evidence type="ECO:0000256" key="4">
    <source>
        <dbReference type="ARBA" id="ARBA00023163"/>
    </source>
</evidence>